<dbReference type="EMBL" id="SJPW01000005">
    <property type="protein sequence ID" value="TWU50684.1"/>
    <property type="molecule type" value="Genomic_DNA"/>
</dbReference>
<dbReference type="InterPro" id="IPR045054">
    <property type="entry name" value="P4HA-like"/>
</dbReference>
<dbReference type="RefSeq" id="WP_146459382.1">
    <property type="nucleotide sequence ID" value="NZ_SJPW01000005.1"/>
</dbReference>
<evidence type="ECO:0000256" key="5">
    <source>
        <dbReference type="ARBA" id="ARBA00023004"/>
    </source>
</evidence>
<comment type="caution">
    <text evidence="7">The sequence shown here is derived from an EMBL/GenBank/DDBJ whole genome shotgun (WGS) entry which is preliminary data.</text>
</comment>
<accession>A0A5C6EQN4</accession>
<evidence type="ECO:0000259" key="6">
    <source>
        <dbReference type="SMART" id="SM00702"/>
    </source>
</evidence>
<evidence type="ECO:0000256" key="2">
    <source>
        <dbReference type="ARBA" id="ARBA00022723"/>
    </source>
</evidence>
<dbReference type="PANTHER" id="PTHR10869">
    <property type="entry name" value="PROLYL 4-HYDROXYLASE ALPHA SUBUNIT"/>
    <property type="match status" value="1"/>
</dbReference>
<dbReference type="PANTHER" id="PTHR10869:SF236">
    <property type="entry name" value="PROLYL 4-HYDROXYLASE ALPHA SUBUNIT DOMAIN-CONTAINING PROTEIN"/>
    <property type="match status" value="1"/>
</dbReference>
<evidence type="ECO:0000256" key="3">
    <source>
        <dbReference type="ARBA" id="ARBA00022964"/>
    </source>
</evidence>
<dbReference type="InterPro" id="IPR006620">
    <property type="entry name" value="Pro_4_hyd_alph"/>
</dbReference>
<sequence length="193" mass="21499">MTLVAEFVDPDIFTVAGVFSAAECSALIDRAESIGFDAASVRTHSGPKMMTNIRNNDRVNLDDPDLAALMWSRISHVLPSIDDQHAVGVDSQLRFYRYEPGQEFKRHKDGSVTNDAGHVSKLSYLIYLNGDFDGGSTTFRDYDGKGDSRRKIEHVITPIAGSALLFRHQRWHEGSALVSGRKYVLRSDVFYSA</sequence>
<comment type="cofactor">
    <cofactor evidence="1">
        <name>L-ascorbate</name>
        <dbReference type="ChEBI" id="CHEBI:38290"/>
    </cofactor>
</comment>
<reference evidence="7 8" key="1">
    <citation type="submission" date="2019-02" db="EMBL/GenBank/DDBJ databases">
        <title>Deep-cultivation of Planctomycetes and their phenomic and genomic characterization uncovers novel biology.</title>
        <authorList>
            <person name="Wiegand S."/>
            <person name="Jogler M."/>
            <person name="Boedeker C."/>
            <person name="Pinto D."/>
            <person name="Vollmers J."/>
            <person name="Rivas-Marin E."/>
            <person name="Kohn T."/>
            <person name="Peeters S.H."/>
            <person name="Heuer A."/>
            <person name="Rast P."/>
            <person name="Oberbeckmann S."/>
            <person name="Bunk B."/>
            <person name="Jeske O."/>
            <person name="Meyerdierks A."/>
            <person name="Storesund J.E."/>
            <person name="Kallscheuer N."/>
            <person name="Luecker S."/>
            <person name="Lage O.M."/>
            <person name="Pohl T."/>
            <person name="Merkel B.J."/>
            <person name="Hornburger P."/>
            <person name="Mueller R.-W."/>
            <person name="Bruemmer F."/>
            <person name="Labrenz M."/>
            <person name="Spormann A.M."/>
            <person name="Op Den Camp H."/>
            <person name="Overmann J."/>
            <person name="Amann R."/>
            <person name="Jetten M.S.M."/>
            <person name="Mascher T."/>
            <person name="Medema M.H."/>
            <person name="Devos D.P."/>
            <person name="Kaster A.-K."/>
            <person name="Ovreas L."/>
            <person name="Rohde M."/>
            <person name="Galperin M.Y."/>
            <person name="Jogler C."/>
        </authorList>
    </citation>
    <scope>NUCLEOTIDE SEQUENCE [LARGE SCALE GENOMIC DNA]</scope>
    <source>
        <strain evidence="7 8">Poly51</strain>
    </source>
</reference>
<keyword evidence="5" id="KW-0408">Iron</keyword>
<dbReference type="Gene3D" id="2.60.120.620">
    <property type="entry name" value="q2cbj1_9rhob like domain"/>
    <property type="match status" value="1"/>
</dbReference>
<keyword evidence="4" id="KW-0560">Oxidoreductase</keyword>
<evidence type="ECO:0000313" key="8">
    <source>
        <dbReference type="Proteomes" id="UP000318288"/>
    </source>
</evidence>
<proteinExistence type="predicted"/>
<dbReference type="SMART" id="SM00702">
    <property type="entry name" value="P4Hc"/>
    <property type="match status" value="1"/>
</dbReference>
<dbReference type="InterPro" id="IPR044862">
    <property type="entry name" value="Pro_4_hyd_alph_FE2OG_OXY"/>
</dbReference>
<dbReference type="GO" id="GO:0005506">
    <property type="term" value="F:iron ion binding"/>
    <property type="evidence" value="ECO:0007669"/>
    <property type="project" value="InterPro"/>
</dbReference>
<feature type="domain" description="Prolyl 4-hydroxylase alpha subunit" evidence="6">
    <location>
        <begin position="10"/>
        <end position="190"/>
    </location>
</feature>
<evidence type="ECO:0000313" key="7">
    <source>
        <dbReference type="EMBL" id="TWU50684.1"/>
    </source>
</evidence>
<gene>
    <name evidence="7" type="ORF">Poly51_39770</name>
</gene>
<keyword evidence="8" id="KW-1185">Reference proteome</keyword>
<organism evidence="7 8">
    <name type="scientific">Rubripirellula tenax</name>
    <dbReference type="NCBI Taxonomy" id="2528015"/>
    <lineage>
        <taxon>Bacteria</taxon>
        <taxon>Pseudomonadati</taxon>
        <taxon>Planctomycetota</taxon>
        <taxon>Planctomycetia</taxon>
        <taxon>Pirellulales</taxon>
        <taxon>Pirellulaceae</taxon>
        <taxon>Rubripirellula</taxon>
    </lineage>
</organism>
<dbReference type="Pfam" id="PF13640">
    <property type="entry name" value="2OG-FeII_Oxy_3"/>
    <property type="match status" value="1"/>
</dbReference>
<dbReference type="GO" id="GO:0031418">
    <property type="term" value="F:L-ascorbic acid binding"/>
    <property type="evidence" value="ECO:0007669"/>
    <property type="project" value="InterPro"/>
</dbReference>
<dbReference type="GO" id="GO:0004656">
    <property type="term" value="F:procollagen-proline 4-dioxygenase activity"/>
    <property type="evidence" value="ECO:0007669"/>
    <property type="project" value="TreeGrafter"/>
</dbReference>
<evidence type="ECO:0000256" key="4">
    <source>
        <dbReference type="ARBA" id="ARBA00023002"/>
    </source>
</evidence>
<keyword evidence="2" id="KW-0479">Metal-binding</keyword>
<evidence type="ECO:0000256" key="1">
    <source>
        <dbReference type="ARBA" id="ARBA00001961"/>
    </source>
</evidence>
<dbReference type="Proteomes" id="UP000318288">
    <property type="component" value="Unassembled WGS sequence"/>
</dbReference>
<protein>
    <recommendedName>
        <fullName evidence="6">Prolyl 4-hydroxylase alpha subunit domain-containing protein</fullName>
    </recommendedName>
</protein>
<name>A0A5C6EQN4_9BACT</name>
<dbReference type="OrthoDB" id="269774at2"/>
<dbReference type="AlphaFoldDB" id="A0A5C6EQN4"/>
<keyword evidence="3" id="KW-0223">Dioxygenase</keyword>